<gene>
    <name evidence="3" type="ORF">A2945_03485</name>
</gene>
<dbReference type="InterPro" id="IPR000253">
    <property type="entry name" value="FHA_dom"/>
</dbReference>
<evidence type="ECO:0000313" key="3">
    <source>
        <dbReference type="EMBL" id="OGZ00383.1"/>
    </source>
</evidence>
<dbReference type="PROSITE" id="PS50987">
    <property type="entry name" value="HTH_ARSR_2"/>
    <property type="match status" value="1"/>
</dbReference>
<feature type="domain" description="FHA" evidence="1">
    <location>
        <begin position="1"/>
        <end position="60"/>
    </location>
</feature>
<dbReference type="Gene3D" id="1.10.10.10">
    <property type="entry name" value="Winged helix-like DNA-binding domain superfamily/Winged helix DNA-binding domain"/>
    <property type="match status" value="1"/>
</dbReference>
<evidence type="ECO:0000259" key="1">
    <source>
        <dbReference type="PROSITE" id="PS50006"/>
    </source>
</evidence>
<feature type="domain" description="HTH arsR-type" evidence="2">
    <location>
        <begin position="1"/>
        <end position="102"/>
    </location>
</feature>
<comment type="caution">
    <text evidence="3">The sequence shown here is derived from an EMBL/GenBank/DDBJ whole genome shotgun (WGS) entry which is preliminary data.</text>
</comment>
<dbReference type="AlphaFoldDB" id="A0A1G2CG57"/>
<protein>
    <recommendedName>
        <fullName evidence="5">HTH arsR-type domain-containing protein</fullName>
    </recommendedName>
</protein>
<dbReference type="GO" id="GO:0003700">
    <property type="term" value="F:DNA-binding transcription factor activity"/>
    <property type="evidence" value="ECO:0007669"/>
    <property type="project" value="InterPro"/>
</dbReference>
<sequence length="103" mass="12257">MMMGREESSDRSASMPINFRSKLHIALLRHYFANPRAEYFVRDLARTLSFNGTHISRELRLLSRAGVFMSVRRGKEKYYRINKEYPLCQEFRKIVEYTNKSTS</sequence>
<name>A0A1G2CG57_9BACT</name>
<dbReference type="InterPro" id="IPR036388">
    <property type="entry name" value="WH-like_DNA-bd_sf"/>
</dbReference>
<dbReference type="PROSITE" id="PS50006">
    <property type="entry name" value="FHA_DOMAIN"/>
    <property type="match status" value="1"/>
</dbReference>
<organism evidence="3 4">
    <name type="scientific">Candidatus Liptonbacteria bacterium RIFCSPLOWO2_01_FULL_52_25</name>
    <dbReference type="NCBI Taxonomy" id="1798650"/>
    <lineage>
        <taxon>Bacteria</taxon>
        <taxon>Candidatus Liptoniibacteriota</taxon>
    </lineage>
</organism>
<dbReference type="EMBL" id="MHLA01000001">
    <property type="protein sequence ID" value="OGZ00383.1"/>
    <property type="molecule type" value="Genomic_DNA"/>
</dbReference>
<evidence type="ECO:0008006" key="5">
    <source>
        <dbReference type="Google" id="ProtNLM"/>
    </source>
</evidence>
<evidence type="ECO:0000313" key="4">
    <source>
        <dbReference type="Proteomes" id="UP000178880"/>
    </source>
</evidence>
<dbReference type="Proteomes" id="UP000178880">
    <property type="component" value="Unassembled WGS sequence"/>
</dbReference>
<evidence type="ECO:0000259" key="2">
    <source>
        <dbReference type="PROSITE" id="PS50987"/>
    </source>
</evidence>
<reference evidence="3 4" key="1">
    <citation type="journal article" date="2016" name="Nat. Commun.">
        <title>Thousands of microbial genomes shed light on interconnected biogeochemical processes in an aquifer system.</title>
        <authorList>
            <person name="Anantharaman K."/>
            <person name="Brown C.T."/>
            <person name="Hug L.A."/>
            <person name="Sharon I."/>
            <person name="Castelle C.J."/>
            <person name="Probst A.J."/>
            <person name="Thomas B.C."/>
            <person name="Singh A."/>
            <person name="Wilkins M.J."/>
            <person name="Karaoz U."/>
            <person name="Brodie E.L."/>
            <person name="Williams K.H."/>
            <person name="Hubbard S.S."/>
            <person name="Banfield J.F."/>
        </authorList>
    </citation>
    <scope>NUCLEOTIDE SEQUENCE [LARGE SCALE GENOMIC DNA]</scope>
</reference>
<dbReference type="SUPFAM" id="SSF46785">
    <property type="entry name" value="Winged helix' DNA-binding domain"/>
    <property type="match status" value="1"/>
</dbReference>
<dbReference type="InterPro" id="IPR036390">
    <property type="entry name" value="WH_DNA-bd_sf"/>
</dbReference>
<dbReference type="InterPro" id="IPR001845">
    <property type="entry name" value="HTH_ArsR_DNA-bd_dom"/>
</dbReference>
<accession>A0A1G2CG57</accession>
<proteinExistence type="predicted"/>